<organism evidence="3 4">
    <name type="scientific">Streptosporangium oxazolinicum</name>
    <dbReference type="NCBI Taxonomy" id="909287"/>
    <lineage>
        <taxon>Bacteria</taxon>
        <taxon>Bacillati</taxon>
        <taxon>Actinomycetota</taxon>
        <taxon>Actinomycetes</taxon>
        <taxon>Streptosporangiales</taxon>
        <taxon>Streptosporangiaceae</taxon>
        <taxon>Streptosporangium</taxon>
    </lineage>
</organism>
<feature type="transmembrane region" description="Helical" evidence="1">
    <location>
        <begin position="110"/>
        <end position="128"/>
    </location>
</feature>
<evidence type="ECO:0000313" key="4">
    <source>
        <dbReference type="Proteomes" id="UP001501251"/>
    </source>
</evidence>
<sequence length="359" mass="38431">MSHLSPDIFILVELYEADRGTVSMDVVADRGTDDIGGTVVSPGRRRRWRIPTTLAWAAVTPFAAWAVARVAGLERDALTTQLMTGTPYVAAASLVPVLLAVLARNRAVTAVALVTTTALGFSVLPRAFRSGDPVAGTPLRVLTLNTLFGHAEPEAVMALVRRLNPDVFSTQELTPGMVEKFQAAGLEKIMPYQVLEPEWSAGGSGLYSRYPLTARKDLFEAIGHNMPAALMTVPGAMPVEIVDVHPFPPLGRQVYDWTAALDALPSAAPGTIRILAGDFNASLDHAAMRRFLSRGYLDAADSAGEGLTPTWPVNKRVPALITIDHVVADQRVGVNAVSVHTVPGTDHRAVFADLRLPPP</sequence>
<dbReference type="EMBL" id="BAABAQ010000012">
    <property type="protein sequence ID" value="GAA4201869.1"/>
    <property type="molecule type" value="Genomic_DNA"/>
</dbReference>
<name>A0ABP8BA23_9ACTN</name>
<dbReference type="InterPro" id="IPR005135">
    <property type="entry name" value="Endo/exonuclease/phosphatase"/>
</dbReference>
<comment type="caution">
    <text evidence="3">The sequence shown here is derived from an EMBL/GenBank/DDBJ whole genome shotgun (WGS) entry which is preliminary data.</text>
</comment>
<dbReference type="Pfam" id="PF03372">
    <property type="entry name" value="Exo_endo_phos"/>
    <property type="match status" value="1"/>
</dbReference>
<gene>
    <name evidence="3" type="ORF">GCM10022252_57170</name>
</gene>
<keyword evidence="1" id="KW-1133">Transmembrane helix</keyword>
<reference evidence="4" key="1">
    <citation type="journal article" date="2019" name="Int. J. Syst. Evol. Microbiol.">
        <title>The Global Catalogue of Microorganisms (GCM) 10K type strain sequencing project: providing services to taxonomists for standard genome sequencing and annotation.</title>
        <authorList>
            <consortium name="The Broad Institute Genomics Platform"/>
            <consortium name="The Broad Institute Genome Sequencing Center for Infectious Disease"/>
            <person name="Wu L."/>
            <person name="Ma J."/>
        </authorList>
    </citation>
    <scope>NUCLEOTIDE SEQUENCE [LARGE SCALE GENOMIC DNA]</scope>
    <source>
        <strain evidence="4">JCM 17388</strain>
    </source>
</reference>
<proteinExistence type="predicted"/>
<dbReference type="Proteomes" id="UP001501251">
    <property type="component" value="Unassembled WGS sequence"/>
</dbReference>
<feature type="transmembrane region" description="Helical" evidence="1">
    <location>
        <begin position="54"/>
        <end position="73"/>
    </location>
</feature>
<dbReference type="SUPFAM" id="SSF56219">
    <property type="entry name" value="DNase I-like"/>
    <property type="match status" value="1"/>
</dbReference>
<feature type="domain" description="Endonuclease/exonuclease/phosphatase" evidence="2">
    <location>
        <begin position="142"/>
        <end position="347"/>
    </location>
</feature>
<protein>
    <submittedName>
        <fullName evidence="3">Endonuclease/exonuclease/phosphatase family protein</fullName>
    </submittedName>
</protein>
<dbReference type="Gene3D" id="3.60.10.10">
    <property type="entry name" value="Endonuclease/exonuclease/phosphatase"/>
    <property type="match status" value="1"/>
</dbReference>
<keyword evidence="3" id="KW-0255">Endonuclease</keyword>
<feature type="transmembrane region" description="Helical" evidence="1">
    <location>
        <begin position="85"/>
        <end position="103"/>
    </location>
</feature>
<dbReference type="GO" id="GO:0004519">
    <property type="term" value="F:endonuclease activity"/>
    <property type="evidence" value="ECO:0007669"/>
    <property type="project" value="UniProtKB-KW"/>
</dbReference>
<keyword evidence="3" id="KW-0540">Nuclease</keyword>
<keyword evidence="1" id="KW-0812">Transmembrane</keyword>
<keyword evidence="1" id="KW-0472">Membrane</keyword>
<evidence type="ECO:0000256" key="1">
    <source>
        <dbReference type="SAM" id="Phobius"/>
    </source>
</evidence>
<evidence type="ECO:0000259" key="2">
    <source>
        <dbReference type="Pfam" id="PF03372"/>
    </source>
</evidence>
<keyword evidence="3" id="KW-0378">Hydrolase</keyword>
<keyword evidence="4" id="KW-1185">Reference proteome</keyword>
<evidence type="ECO:0000313" key="3">
    <source>
        <dbReference type="EMBL" id="GAA4201869.1"/>
    </source>
</evidence>
<dbReference type="InterPro" id="IPR036691">
    <property type="entry name" value="Endo/exonu/phosph_ase_sf"/>
</dbReference>
<accession>A0ABP8BA23</accession>